<reference evidence="1" key="2">
    <citation type="submission" date="2024-05" db="EMBL/GenBank/DDBJ databases">
        <title>Identification and characterization of horizontal gene transfer across gut microbiota members of farm animals based on homology search.</title>
        <authorList>
            <person name="Schwarzerova J."/>
            <person name="Nykrynova M."/>
            <person name="Jureckova K."/>
            <person name="Cejkova D."/>
            <person name="Rychlik I."/>
        </authorList>
    </citation>
    <scope>NUCLEOTIDE SEQUENCE</scope>
    <source>
        <strain evidence="1">176_SSukc20</strain>
    </source>
</reference>
<accession>A0ABT7XD00</accession>
<dbReference type="Proteomes" id="UP001168435">
    <property type="component" value="Unassembled WGS sequence"/>
</dbReference>
<gene>
    <name evidence="1" type="ORF">QVN30_03100</name>
</gene>
<evidence type="ECO:0000313" key="2">
    <source>
        <dbReference type="Proteomes" id="UP001168435"/>
    </source>
</evidence>
<keyword evidence="2" id="KW-1185">Reference proteome</keyword>
<reference evidence="1" key="1">
    <citation type="submission" date="2023-06" db="EMBL/GenBank/DDBJ databases">
        <authorList>
            <person name="Zeman M."/>
            <person name="Kubasova T."/>
            <person name="Jahodarova E."/>
            <person name="Nykrynova M."/>
            <person name="Rychlik I."/>
        </authorList>
    </citation>
    <scope>NUCLEOTIDE SEQUENCE</scope>
    <source>
        <strain evidence="1">176_SSukc20</strain>
    </source>
</reference>
<comment type="caution">
    <text evidence="1">The sequence shown here is derived from an EMBL/GenBank/DDBJ whole genome shotgun (WGS) entry which is preliminary data.</text>
</comment>
<dbReference type="EMBL" id="JAUEIQ010000002">
    <property type="protein sequence ID" value="MDN0063293.1"/>
    <property type="molecule type" value="Genomic_DNA"/>
</dbReference>
<evidence type="ECO:0000313" key="1">
    <source>
        <dbReference type="EMBL" id="MDN0063293.1"/>
    </source>
</evidence>
<name>A0ABT7XD00_9ACTN</name>
<proteinExistence type="predicted"/>
<protein>
    <submittedName>
        <fullName evidence="1">Uncharacterized protein</fullName>
    </submittedName>
</protein>
<organism evidence="1 2">
    <name type="scientific">Collinsella ihumii</name>
    <dbReference type="NCBI Taxonomy" id="1720204"/>
    <lineage>
        <taxon>Bacteria</taxon>
        <taxon>Bacillati</taxon>
        <taxon>Actinomycetota</taxon>
        <taxon>Coriobacteriia</taxon>
        <taxon>Coriobacteriales</taxon>
        <taxon>Coriobacteriaceae</taxon>
        <taxon>Collinsella</taxon>
    </lineage>
</organism>
<sequence length="285" mass="32827">MLGSLINILPSLGCWIYCHLLGIDDSNPVLLLSETSFLFRNQGIIKALKKRMPALKIVLYLTNTIGSYHDSEAYIISAIQAKNLFDMIITFDEIDSIKYSLYHFEGIYSCLDTLVRKDHTVDYDLYFCGLDKGRLPILIQLYDSLSDKGVKCRFDIISNDRTIERNGIEYLNQNLCYKEMLQRASRSKALLEILADPLRSSPTLRTYEAIALNKKLLTNNQQINQKVWYSSNQIQIIGNIDKIDVKFITNAIDSHLCIDSDRFDPNNFINFIKHNLNTSNDNQYE</sequence>